<name>A0AAV5QGQ7_9ASCO</name>
<feature type="domain" description="DUF5595" evidence="14">
    <location>
        <begin position="313"/>
        <end position="384"/>
    </location>
</feature>
<dbReference type="GO" id="GO:0051301">
    <property type="term" value="P:cell division"/>
    <property type="evidence" value="ECO:0007669"/>
    <property type="project" value="UniProtKB-UniRule"/>
</dbReference>
<comment type="caution">
    <text evidence="15">The sequence shown here is derived from an EMBL/GenBank/DDBJ whole genome shotgun (WGS) entry which is preliminary data.</text>
</comment>
<evidence type="ECO:0000256" key="5">
    <source>
        <dbReference type="ARBA" id="ARBA00022838"/>
    </source>
</evidence>
<evidence type="ECO:0000256" key="9">
    <source>
        <dbReference type="ARBA" id="ARBA00023328"/>
    </source>
</evidence>
<dbReference type="InterPro" id="IPR040967">
    <property type="entry name" value="DUF5595"/>
</dbReference>
<comment type="subunit">
    <text evidence="10">Component of the NDC80 complex.</text>
</comment>
<keyword evidence="16" id="KW-1185">Reference proteome</keyword>
<feature type="compositionally biased region" description="Polar residues" evidence="12">
    <location>
        <begin position="70"/>
        <end position="90"/>
    </location>
</feature>
<feature type="region of interest" description="Disordered" evidence="12">
    <location>
        <begin position="57"/>
        <end position="136"/>
    </location>
</feature>
<keyword evidence="7 10" id="KW-0539">Nucleus</keyword>
<protein>
    <recommendedName>
        <fullName evidence="10">Kinetochore protein NDC80</fullName>
    </recommendedName>
</protein>
<evidence type="ECO:0000259" key="13">
    <source>
        <dbReference type="Pfam" id="PF03801"/>
    </source>
</evidence>
<dbReference type="GO" id="GO:0031262">
    <property type="term" value="C:Ndc80 complex"/>
    <property type="evidence" value="ECO:0007669"/>
    <property type="project" value="UniProtKB-UniRule"/>
</dbReference>
<dbReference type="Gene3D" id="1.10.418.30">
    <property type="entry name" value="Ncd80 complex, Ncd80 subunit"/>
    <property type="match status" value="1"/>
</dbReference>
<evidence type="ECO:0000256" key="12">
    <source>
        <dbReference type="SAM" id="MobiDB-lite"/>
    </source>
</evidence>
<evidence type="ECO:0000256" key="6">
    <source>
        <dbReference type="ARBA" id="ARBA00023054"/>
    </source>
</evidence>
<feature type="region of interest" description="Disordered" evidence="12">
    <location>
        <begin position="1"/>
        <end position="29"/>
    </location>
</feature>
<keyword evidence="6 11" id="KW-0175">Coiled coil</keyword>
<dbReference type="GeneID" id="90071830"/>
<sequence length="720" mass="82209">MSQDYAYKRQRISESHPTSHTPLATLDNNVSHIPTMMSNFKKKNGASGKRLSMINKRHSSIGPPRLSSFGIPSSASSLKKTLDSPSSQSGKVKGANLNPRKASTIGRNPKLNNNNNNNKNNKNNNNNNNNRLSIYSQSGMFNGGAGAGGISSALLPTPSTSASSSQNNNTHTIQRDPRPLRDGQYQETMRQEIHSYLIDNHFEINTKHLLTEKTLRAPTQKDFVAIFNWLFKQIDPGHTVTKSLESDVTLLLKVVQYPYLSTINKSQISAVGGHNWHVFLGMLHWLVKCSYFDHQAAKEVMNDDELVSSSIEEIDLGDKLNNMFFKYMKNAYQLFSMDKDNYEPLKEELQAEFDGYMQLIERSVTDVEAEYQRLFEKYNRLVKEDETIEHGNKRSQALETDILKFKEYIKSIEARKIKWNANVNKMTSEVNNLKSRQLELAQANQKVVQMLTDHGLNLNDVKGLIDDKRNVIAEHENMLKSVEESTAQLREHENEARKHFDVLQDLAKDFNSDIYSISNIAASEYQYDLDIEIQLDDLLAEEKLGLRSDELLKGQDLRTTKKQSLKDLQKRARDKNFKIKDEIIKQQNSIDLLSETSTEKTEYYSNLEAKLSLLKIQSDELYNTITLESNASNTETEKLEMQLQSLRTTVDSSLLDIDQKIHSKEIEHDGVLNETRVKREQLHKDAEKVINEVISFKMDIQESLETLSEAVSVEYLEETG</sequence>
<dbReference type="Gene3D" id="6.10.250.1950">
    <property type="match status" value="1"/>
</dbReference>
<proteinExistence type="inferred from homology"/>
<dbReference type="InterPro" id="IPR005550">
    <property type="entry name" value="Kinetochore_Ndc80"/>
</dbReference>
<dbReference type="GO" id="GO:0051315">
    <property type="term" value="P:attachment of mitotic spindle microtubules to kinetochore"/>
    <property type="evidence" value="ECO:0007669"/>
    <property type="project" value="UniProtKB-UniRule"/>
</dbReference>
<keyword evidence="9 10" id="KW-0137">Centromere</keyword>
<feature type="coiled-coil region" evidence="11">
    <location>
        <begin position="357"/>
        <end position="384"/>
    </location>
</feature>
<evidence type="ECO:0000256" key="10">
    <source>
        <dbReference type="RuleBase" id="RU368072"/>
    </source>
</evidence>
<feature type="region of interest" description="Disordered" evidence="12">
    <location>
        <begin position="152"/>
        <end position="180"/>
    </location>
</feature>
<evidence type="ECO:0000256" key="1">
    <source>
        <dbReference type="ARBA" id="ARBA00007050"/>
    </source>
</evidence>
<evidence type="ECO:0000256" key="7">
    <source>
        <dbReference type="ARBA" id="ARBA00023242"/>
    </source>
</evidence>
<dbReference type="FunFam" id="1.10.418.30:FF:000001">
    <property type="entry name" value="Probable kinetochore protein ndc80"/>
    <property type="match status" value="1"/>
</dbReference>
<evidence type="ECO:0000313" key="15">
    <source>
        <dbReference type="EMBL" id="GMM33851.1"/>
    </source>
</evidence>
<dbReference type="AlphaFoldDB" id="A0AAV5QGQ7"/>
<feature type="coiled-coil region" evidence="11">
    <location>
        <begin position="465"/>
        <end position="509"/>
    </location>
</feature>
<feature type="compositionally biased region" description="Low complexity" evidence="12">
    <location>
        <begin position="112"/>
        <end position="130"/>
    </location>
</feature>
<evidence type="ECO:0000256" key="8">
    <source>
        <dbReference type="ARBA" id="ARBA00023306"/>
    </source>
</evidence>
<feature type="compositionally biased region" description="Polar residues" evidence="12">
    <location>
        <begin position="15"/>
        <end position="29"/>
    </location>
</feature>
<feature type="compositionally biased region" description="Low complexity" evidence="12">
    <location>
        <begin position="152"/>
        <end position="165"/>
    </location>
</feature>
<keyword evidence="3 10" id="KW-0132">Cell division</keyword>
<organism evidence="15 16">
    <name type="scientific">Saccharomycopsis crataegensis</name>
    <dbReference type="NCBI Taxonomy" id="43959"/>
    <lineage>
        <taxon>Eukaryota</taxon>
        <taxon>Fungi</taxon>
        <taxon>Dikarya</taxon>
        <taxon>Ascomycota</taxon>
        <taxon>Saccharomycotina</taxon>
        <taxon>Saccharomycetes</taxon>
        <taxon>Saccharomycopsidaceae</taxon>
        <taxon>Saccharomycopsis</taxon>
    </lineage>
</organism>
<keyword evidence="5 10" id="KW-0995">Kinetochore</keyword>
<dbReference type="RefSeq" id="XP_064850851.1">
    <property type="nucleotide sequence ID" value="XM_064994779.1"/>
</dbReference>
<dbReference type="InterPro" id="IPR038273">
    <property type="entry name" value="Ndc80_sf"/>
</dbReference>
<keyword evidence="8 10" id="KW-0131">Cell cycle</keyword>
<dbReference type="GO" id="GO:0005634">
    <property type="term" value="C:nucleus"/>
    <property type="evidence" value="ECO:0007669"/>
    <property type="project" value="UniProtKB-SubCell"/>
</dbReference>
<dbReference type="Proteomes" id="UP001360560">
    <property type="component" value="Unassembled WGS sequence"/>
</dbReference>
<gene>
    <name evidence="15" type="ORF">DASC09_011760</name>
</gene>
<dbReference type="PANTHER" id="PTHR10643:SF2">
    <property type="entry name" value="KINETOCHORE PROTEIN NDC80 HOMOLOG"/>
    <property type="match status" value="1"/>
</dbReference>
<dbReference type="EMBL" id="BTFZ01000002">
    <property type="protein sequence ID" value="GMM33851.1"/>
    <property type="molecule type" value="Genomic_DNA"/>
</dbReference>
<evidence type="ECO:0000259" key="14">
    <source>
        <dbReference type="Pfam" id="PF18077"/>
    </source>
</evidence>
<dbReference type="Pfam" id="PF03801">
    <property type="entry name" value="Ndc80_HEC"/>
    <property type="match status" value="1"/>
</dbReference>
<reference evidence="15 16" key="1">
    <citation type="journal article" date="2023" name="Elife">
        <title>Identification of key yeast species and microbe-microbe interactions impacting larval growth of Drosophila in the wild.</title>
        <authorList>
            <person name="Mure A."/>
            <person name="Sugiura Y."/>
            <person name="Maeda R."/>
            <person name="Honda K."/>
            <person name="Sakurai N."/>
            <person name="Takahashi Y."/>
            <person name="Watada M."/>
            <person name="Katoh T."/>
            <person name="Gotoh A."/>
            <person name="Gotoh Y."/>
            <person name="Taniguchi I."/>
            <person name="Nakamura K."/>
            <person name="Hayashi T."/>
            <person name="Katayama T."/>
            <person name="Uemura T."/>
            <person name="Hattori Y."/>
        </authorList>
    </citation>
    <scope>NUCLEOTIDE SEQUENCE [LARGE SCALE GENOMIC DNA]</scope>
    <source>
        <strain evidence="15 16">SC-9</strain>
    </source>
</reference>
<accession>A0AAV5QGQ7</accession>
<comment type="subcellular location">
    <subcellularLocation>
        <location evidence="10">Chromosome</location>
        <location evidence="10">Centromere</location>
        <location evidence="10">Kinetochore</location>
    </subcellularLocation>
    <subcellularLocation>
        <location evidence="10">Nucleus</location>
    </subcellularLocation>
</comment>
<evidence type="ECO:0000256" key="11">
    <source>
        <dbReference type="SAM" id="Coils"/>
    </source>
</evidence>
<evidence type="ECO:0000256" key="4">
    <source>
        <dbReference type="ARBA" id="ARBA00022776"/>
    </source>
</evidence>
<evidence type="ECO:0000256" key="3">
    <source>
        <dbReference type="ARBA" id="ARBA00022618"/>
    </source>
</evidence>
<dbReference type="PANTHER" id="PTHR10643">
    <property type="entry name" value="KINETOCHORE PROTEIN NDC80"/>
    <property type="match status" value="1"/>
</dbReference>
<evidence type="ECO:0000313" key="16">
    <source>
        <dbReference type="Proteomes" id="UP001360560"/>
    </source>
</evidence>
<keyword evidence="4 10" id="KW-0498">Mitosis</keyword>
<comment type="function">
    <text evidence="10">Acts as a component of the essential kinetochore-associated NDC80 complex, which is required for chromosome segregation and spindle checkpoint activity.</text>
</comment>
<keyword evidence="2 10" id="KW-0158">Chromosome</keyword>
<feature type="domain" description="Kinetochore protein Ndc80 CH" evidence="13">
    <location>
        <begin position="159"/>
        <end position="292"/>
    </location>
</feature>
<evidence type="ECO:0000256" key="2">
    <source>
        <dbReference type="ARBA" id="ARBA00022454"/>
    </source>
</evidence>
<comment type="similarity">
    <text evidence="1 10">Belongs to the NDC80/HEC1 family.</text>
</comment>
<dbReference type="Pfam" id="PF18077">
    <property type="entry name" value="DUF5595"/>
    <property type="match status" value="1"/>
</dbReference>
<dbReference type="InterPro" id="IPR055260">
    <property type="entry name" value="Ndc80_CH"/>
</dbReference>